<dbReference type="OrthoDB" id="45963at2759"/>
<evidence type="ECO:0000313" key="3">
    <source>
        <dbReference type="Proteomes" id="UP001152803"/>
    </source>
</evidence>
<reference evidence="2" key="1">
    <citation type="journal article" date="2023" name="Science">
        <title>Genome structures resolve the early diversification of teleost fishes.</title>
        <authorList>
            <person name="Parey E."/>
            <person name="Louis A."/>
            <person name="Montfort J."/>
            <person name="Bouchez O."/>
            <person name="Roques C."/>
            <person name="Iampietro C."/>
            <person name="Lluch J."/>
            <person name="Castinel A."/>
            <person name="Donnadieu C."/>
            <person name="Desvignes T."/>
            <person name="Floi Bucao C."/>
            <person name="Jouanno E."/>
            <person name="Wen M."/>
            <person name="Mejri S."/>
            <person name="Dirks R."/>
            <person name="Jansen H."/>
            <person name="Henkel C."/>
            <person name="Chen W.J."/>
            <person name="Zahm M."/>
            <person name="Cabau C."/>
            <person name="Klopp C."/>
            <person name="Thompson A.W."/>
            <person name="Robinson-Rechavi M."/>
            <person name="Braasch I."/>
            <person name="Lecointre G."/>
            <person name="Bobe J."/>
            <person name="Postlethwait J.H."/>
            <person name="Berthelot C."/>
            <person name="Roest Crollius H."/>
            <person name="Guiguen Y."/>
        </authorList>
    </citation>
    <scope>NUCLEOTIDE SEQUENCE</scope>
    <source>
        <strain evidence="2">Concon-B</strain>
    </source>
</reference>
<proteinExistence type="predicted"/>
<keyword evidence="3" id="KW-1185">Reference proteome</keyword>
<dbReference type="Proteomes" id="UP001152803">
    <property type="component" value="Unassembled WGS sequence"/>
</dbReference>
<sequence>MSKDREKAPAVEETEFGGTGVSQRRKVIHFANGDTLEQDCSDEEEEAPKKEPFSAPDNTVQNSWRQHSWCLCMKAGKRFIQTCDFVGGKLANLVGLNMAKYQYAVDQFQREKPEGSKGQGADGAPGLKEGDETIRLSPQRSVQYGATKSPRVPGVWTSPSSAEHQRSGTGSHNKGYQDD</sequence>
<dbReference type="InterPro" id="IPR028260">
    <property type="entry name" value="FAM177"/>
</dbReference>
<feature type="compositionally biased region" description="Acidic residues" evidence="1">
    <location>
        <begin position="36"/>
        <end position="46"/>
    </location>
</feature>
<feature type="region of interest" description="Disordered" evidence="1">
    <location>
        <begin position="1"/>
        <end position="60"/>
    </location>
</feature>
<dbReference type="PANTHER" id="PTHR31206">
    <property type="entry name" value="LP10445P"/>
    <property type="match status" value="1"/>
</dbReference>
<dbReference type="Pfam" id="PF14774">
    <property type="entry name" value="FAM177"/>
    <property type="match status" value="1"/>
</dbReference>
<dbReference type="EMBL" id="JAFJMO010000006">
    <property type="protein sequence ID" value="KAJ8275364.1"/>
    <property type="molecule type" value="Genomic_DNA"/>
</dbReference>
<protein>
    <submittedName>
        <fullName evidence="2">Uncharacterized protein</fullName>
    </submittedName>
</protein>
<feature type="compositionally biased region" description="Basic and acidic residues" evidence="1">
    <location>
        <begin position="1"/>
        <end position="10"/>
    </location>
</feature>
<accession>A0A9Q1DMX1</accession>
<evidence type="ECO:0000256" key="1">
    <source>
        <dbReference type="SAM" id="MobiDB-lite"/>
    </source>
</evidence>
<feature type="compositionally biased region" description="Polar residues" evidence="1">
    <location>
        <begin position="157"/>
        <end position="179"/>
    </location>
</feature>
<dbReference type="AlphaFoldDB" id="A0A9Q1DMX1"/>
<comment type="caution">
    <text evidence="2">The sequence shown here is derived from an EMBL/GenBank/DDBJ whole genome shotgun (WGS) entry which is preliminary data.</text>
</comment>
<gene>
    <name evidence="2" type="ORF">COCON_G00099890</name>
</gene>
<feature type="compositionally biased region" description="Polar residues" evidence="1">
    <location>
        <begin position="136"/>
        <end position="146"/>
    </location>
</feature>
<dbReference type="PANTHER" id="PTHR31206:SF1">
    <property type="entry name" value="LP10445P"/>
    <property type="match status" value="1"/>
</dbReference>
<name>A0A9Q1DMX1_CONCO</name>
<feature type="region of interest" description="Disordered" evidence="1">
    <location>
        <begin position="110"/>
        <end position="179"/>
    </location>
</feature>
<evidence type="ECO:0000313" key="2">
    <source>
        <dbReference type="EMBL" id="KAJ8275364.1"/>
    </source>
</evidence>
<organism evidence="2 3">
    <name type="scientific">Conger conger</name>
    <name type="common">Conger eel</name>
    <name type="synonym">Muraena conger</name>
    <dbReference type="NCBI Taxonomy" id="82655"/>
    <lineage>
        <taxon>Eukaryota</taxon>
        <taxon>Metazoa</taxon>
        <taxon>Chordata</taxon>
        <taxon>Craniata</taxon>
        <taxon>Vertebrata</taxon>
        <taxon>Euteleostomi</taxon>
        <taxon>Actinopterygii</taxon>
        <taxon>Neopterygii</taxon>
        <taxon>Teleostei</taxon>
        <taxon>Anguilliformes</taxon>
        <taxon>Congridae</taxon>
        <taxon>Conger</taxon>
    </lineage>
</organism>